<gene>
    <name evidence="3" type="ORF">BXYJ_LOCUS860</name>
</gene>
<sequence>MVQKYLFLPPSGSKQSLEAWDLGYGPGEHLITHTVIVSIITFVGSLLITLVYLGQCDRRILSSERLRKIFKLMDEKEIEKHLEGDWVESLATIDTEDPSAAGRMPGTPLDGNRSPAVITPSLMAQNPALSPTSPGTPNSPLPPGIREMAVSPSPNMANPPPPPDQFQNNQFAPNSPGNFAPGVNAAGGEGTLLASINRP</sequence>
<feature type="transmembrane region" description="Helical" evidence="2">
    <location>
        <begin position="30"/>
        <end position="53"/>
    </location>
</feature>
<accession>A0A1I7S653</accession>
<dbReference type="Proteomes" id="UP000095284">
    <property type="component" value="Unplaced"/>
</dbReference>
<evidence type="ECO:0000256" key="2">
    <source>
        <dbReference type="SAM" id="Phobius"/>
    </source>
</evidence>
<keyword evidence="2" id="KW-1133">Transmembrane helix</keyword>
<evidence type="ECO:0000313" key="4">
    <source>
        <dbReference type="EMBL" id="CAG9082239.1"/>
    </source>
</evidence>
<dbReference type="EMBL" id="CAJFDI010000001">
    <property type="protein sequence ID" value="CAD5208624.1"/>
    <property type="molecule type" value="Genomic_DNA"/>
</dbReference>
<reference evidence="7" key="1">
    <citation type="submission" date="2016-11" db="UniProtKB">
        <authorList>
            <consortium name="WormBaseParasite"/>
        </authorList>
    </citation>
    <scope>IDENTIFICATION</scope>
</reference>
<dbReference type="Proteomes" id="UP000582659">
    <property type="component" value="Unassembled WGS sequence"/>
</dbReference>
<evidence type="ECO:0000313" key="5">
    <source>
        <dbReference type="Proteomes" id="UP000095284"/>
    </source>
</evidence>
<feature type="region of interest" description="Disordered" evidence="1">
    <location>
        <begin position="96"/>
        <end position="199"/>
    </location>
</feature>
<evidence type="ECO:0000313" key="6">
    <source>
        <dbReference type="Proteomes" id="UP000659654"/>
    </source>
</evidence>
<dbReference type="WBParaSite" id="BXY_0848900.1">
    <property type="protein sequence ID" value="BXY_0848900.1"/>
    <property type="gene ID" value="BXY_0848900"/>
</dbReference>
<keyword evidence="2" id="KW-0472">Membrane</keyword>
<reference evidence="4" key="2">
    <citation type="submission" date="2020-08" db="EMBL/GenBank/DDBJ databases">
        <authorList>
            <person name="Kikuchi T."/>
        </authorList>
    </citation>
    <scope>NUCLEOTIDE SEQUENCE</scope>
    <source>
        <strain evidence="3">Ka4C1</strain>
    </source>
</reference>
<protein>
    <submittedName>
        <fullName evidence="3">(pine wood nematode) hypothetical protein</fullName>
    </submittedName>
</protein>
<dbReference type="AlphaFoldDB" id="A0A1I7S653"/>
<evidence type="ECO:0000313" key="3">
    <source>
        <dbReference type="EMBL" id="CAD5208624.1"/>
    </source>
</evidence>
<feature type="compositionally biased region" description="Polar residues" evidence="1">
    <location>
        <begin position="122"/>
        <end position="136"/>
    </location>
</feature>
<evidence type="ECO:0000313" key="7">
    <source>
        <dbReference type="WBParaSite" id="BXY_0848900.1"/>
    </source>
</evidence>
<dbReference type="Proteomes" id="UP000659654">
    <property type="component" value="Unassembled WGS sequence"/>
</dbReference>
<organism evidence="5 7">
    <name type="scientific">Bursaphelenchus xylophilus</name>
    <name type="common">Pinewood nematode worm</name>
    <name type="synonym">Aphelenchoides xylophilus</name>
    <dbReference type="NCBI Taxonomy" id="6326"/>
    <lineage>
        <taxon>Eukaryota</taxon>
        <taxon>Metazoa</taxon>
        <taxon>Ecdysozoa</taxon>
        <taxon>Nematoda</taxon>
        <taxon>Chromadorea</taxon>
        <taxon>Rhabditida</taxon>
        <taxon>Tylenchina</taxon>
        <taxon>Tylenchomorpha</taxon>
        <taxon>Aphelenchoidea</taxon>
        <taxon>Aphelenchoididae</taxon>
        <taxon>Bursaphelenchus</taxon>
    </lineage>
</organism>
<keyword evidence="6" id="KW-1185">Reference proteome</keyword>
<name>A0A1I7S653_BURXY</name>
<keyword evidence="2" id="KW-0812">Transmembrane</keyword>
<dbReference type="EMBL" id="CAJFCV020000001">
    <property type="protein sequence ID" value="CAG9082239.1"/>
    <property type="molecule type" value="Genomic_DNA"/>
</dbReference>
<proteinExistence type="predicted"/>
<feature type="compositionally biased region" description="Low complexity" evidence="1">
    <location>
        <begin position="165"/>
        <end position="174"/>
    </location>
</feature>
<evidence type="ECO:0000256" key="1">
    <source>
        <dbReference type="SAM" id="MobiDB-lite"/>
    </source>
</evidence>